<reference evidence="2 3" key="1">
    <citation type="submission" date="2019-08" db="EMBL/GenBank/DDBJ databases">
        <title>Bacterial whole genome sequence for Glaciihabitans sp. CHu50b-6-2.</title>
        <authorList>
            <person name="Jin L."/>
        </authorList>
    </citation>
    <scope>NUCLEOTIDE SEQUENCE [LARGE SCALE GENOMIC DNA]</scope>
    <source>
        <strain evidence="2 3">CHu50b-6-2</strain>
    </source>
</reference>
<keyword evidence="1" id="KW-1133">Transmembrane helix</keyword>
<keyword evidence="1" id="KW-0472">Membrane</keyword>
<proteinExistence type="predicted"/>
<evidence type="ECO:0000313" key="3">
    <source>
        <dbReference type="Proteomes" id="UP000321379"/>
    </source>
</evidence>
<dbReference type="AlphaFoldDB" id="A0A5C8UUE3"/>
<feature type="transmembrane region" description="Helical" evidence="1">
    <location>
        <begin position="288"/>
        <end position="308"/>
    </location>
</feature>
<feature type="transmembrane region" description="Helical" evidence="1">
    <location>
        <begin position="320"/>
        <end position="340"/>
    </location>
</feature>
<feature type="transmembrane region" description="Helical" evidence="1">
    <location>
        <begin position="247"/>
        <end position="268"/>
    </location>
</feature>
<dbReference type="InterPro" id="IPR018650">
    <property type="entry name" value="STSV1_Orf64"/>
</dbReference>
<organism evidence="2 3">
    <name type="scientific">Lacisediminihabitans profunda</name>
    <dbReference type="NCBI Taxonomy" id="2594790"/>
    <lineage>
        <taxon>Bacteria</taxon>
        <taxon>Bacillati</taxon>
        <taxon>Actinomycetota</taxon>
        <taxon>Actinomycetes</taxon>
        <taxon>Micrococcales</taxon>
        <taxon>Microbacteriaceae</taxon>
        <taxon>Lacisediminihabitans</taxon>
    </lineage>
</organism>
<keyword evidence="3" id="KW-1185">Reference proteome</keyword>
<feature type="transmembrane region" description="Helical" evidence="1">
    <location>
        <begin position="135"/>
        <end position="152"/>
    </location>
</feature>
<dbReference type="EMBL" id="VRMG01000005">
    <property type="protein sequence ID" value="TXN31583.1"/>
    <property type="molecule type" value="Genomic_DNA"/>
</dbReference>
<accession>A0A5C8UUE3</accession>
<comment type="caution">
    <text evidence="2">The sequence shown here is derived from an EMBL/GenBank/DDBJ whole genome shotgun (WGS) entry which is preliminary data.</text>
</comment>
<keyword evidence="1" id="KW-0812">Transmembrane</keyword>
<evidence type="ECO:0000256" key="1">
    <source>
        <dbReference type="SAM" id="Phobius"/>
    </source>
</evidence>
<gene>
    <name evidence="2" type="ORF">FVP33_05050</name>
</gene>
<feature type="transmembrane region" description="Helical" evidence="1">
    <location>
        <begin position="110"/>
        <end position="129"/>
    </location>
</feature>
<feature type="transmembrane region" description="Helical" evidence="1">
    <location>
        <begin position="164"/>
        <end position="185"/>
    </location>
</feature>
<sequence>MPLGFVVALTALYSTIAVRLHLRVHTGGYDLGIFEQAIRDYAALRPPIVELKGPGFNLLGDHFHPILVLIAPFYAVFPTPITLLVAQAFLFALAAWPLVSWAQRALGTRVAVAVGCVYGLSFGIASAVGFDFHEIAFAVPLLAFSLSALGQGRLTAASAWALPLLLVKEDLGVTAVAGIGVLIAWRGARRLGIVTAVIGIAASAIEMTVLLPLVNSAGSYDYWSKFAGGRPILEVALTSVDEKLGTLLLTLAITGFAAVCSPIVLVALPTLLWRFVGDDPNYWGTRYHYSAVLMPIVVAAMIEALARWKRSDSRRARRGIRVTVVAAVAITLVTIPNYSLERLIEPTLWQPNPRAGAIHAALAKIPDGATVSASDDLVPQLTSRATVTLFGLAPLNAIRPEWIVVDPYSSRHFQVHRGQEQRDLAEAQTHGYRVTFHRDGITLLRRSP</sequence>
<evidence type="ECO:0000313" key="2">
    <source>
        <dbReference type="EMBL" id="TXN31583.1"/>
    </source>
</evidence>
<feature type="transmembrane region" description="Helical" evidence="1">
    <location>
        <begin position="66"/>
        <end position="98"/>
    </location>
</feature>
<protein>
    <submittedName>
        <fullName evidence="2">DUF2079 domain-containing protein</fullName>
    </submittedName>
</protein>
<name>A0A5C8UUE3_9MICO</name>
<feature type="transmembrane region" description="Helical" evidence="1">
    <location>
        <begin position="191"/>
        <end position="214"/>
    </location>
</feature>
<dbReference type="Pfam" id="PF09852">
    <property type="entry name" value="DUF2079"/>
    <property type="match status" value="1"/>
</dbReference>
<dbReference type="Proteomes" id="UP000321379">
    <property type="component" value="Unassembled WGS sequence"/>
</dbReference>